<dbReference type="Pfam" id="PF03522">
    <property type="entry name" value="SLC12"/>
    <property type="match status" value="1"/>
</dbReference>
<dbReference type="PANTHER" id="PTHR11827:SF103">
    <property type="entry name" value="SODIUM CHLORIDE COTRANSPORTER 69, ISOFORM E"/>
    <property type="match status" value="1"/>
</dbReference>
<keyword evidence="3" id="KW-1133">Transmembrane helix</keyword>
<keyword evidence="4" id="KW-0472">Membrane</keyword>
<dbReference type="PANTHER" id="PTHR11827">
    <property type="entry name" value="SOLUTE CARRIER FAMILY 12, CATION COTRANSPORTERS"/>
    <property type="match status" value="1"/>
</dbReference>
<dbReference type="Proteomes" id="UP000270296">
    <property type="component" value="Unassembled WGS sequence"/>
</dbReference>
<feature type="domain" description="SLC12A transporter C-terminal" evidence="5">
    <location>
        <begin position="60"/>
        <end position="307"/>
    </location>
</feature>
<dbReference type="GO" id="GO:0006884">
    <property type="term" value="P:cell volume homeostasis"/>
    <property type="evidence" value="ECO:0007669"/>
    <property type="project" value="TreeGrafter"/>
</dbReference>
<evidence type="ECO:0000256" key="4">
    <source>
        <dbReference type="ARBA" id="ARBA00023136"/>
    </source>
</evidence>
<dbReference type="GO" id="GO:1990573">
    <property type="term" value="P:potassium ion import across plasma membrane"/>
    <property type="evidence" value="ECO:0007669"/>
    <property type="project" value="TreeGrafter"/>
</dbReference>
<evidence type="ECO:0000256" key="3">
    <source>
        <dbReference type="ARBA" id="ARBA00022989"/>
    </source>
</evidence>
<gene>
    <name evidence="6" type="ORF">SBAD_LOCUS8555</name>
</gene>
<dbReference type="OrthoDB" id="2020542at2759"/>
<comment type="subcellular location">
    <subcellularLocation>
        <location evidence="1">Membrane</location>
        <topology evidence="1">Multi-pass membrane protein</topology>
    </subcellularLocation>
</comment>
<evidence type="ECO:0000313" key="6">
    <source>
        <dbReference type="EMBL" id="VDP17880.1"/>
    </source>
</evidence>
<evidence type="ECO:0000313" key="7">
    <source>
        <dbReference type="Proteomes" id="UP000270296"/>
    </source>
</evidence>
<reference evidence="6 7" key="2">
    <citation type="submission" date="2018-11" db="EMBL/GenBank/DDBJ databases">
        <authorList>
            <consortium name="Pathogen Informatics"/>
        </authorList>
    </citation>
    <scope>NUCLEOTIDE SEQUENCE [LARGE SCALE GENOMIC DNA]</scope>
</reference>
<evidence type="ECO:0000259" key="5">
    <source>
        <dbReference type="Pfam" id="PF03522"/>
    </source>
</evidence>
<name>A0A183IY57_9BILA</name>
<evidence type="ECO:0000256" key="1">
    <source>
        <dbReference type="ARBA" id="ARBA00004141"/>
    </source>
</evidence>
<sequence>MTVEQYQTESIANSKQYGGSSDSIATMTMGIDMDKYIFPVNSTEVNFTPLSEANVGYCSSTSDVSKSEQMVERAKKSMHIPEGTTKPSQRRRNVVKRILRRLGKQNNLQQEHFATKIRKGTIDVWWLYDDGGLTILLPHLLTLPRSYLEGAKLRVFFAAKSNVDISAQQKGMSTLLKQFRINSSSVEIVPDMEEPPHEATMSQFNEIVEKFKVPDCNALPQMDKDMLVYTDDQEMSRYKEKTNNMLRTSEVLRHHSSNADLIILTFPVPRRGRVSAGLYLSWLEMLTAQIPPVLLIRGNQEPVLTLYT</sequence>
<dbReference type="AlphaFoldDB" id="A0A183IY57"/>
<organism evidence="8">
    <name type="scientific">Soboliphyme baturini</name>
    <dbReference type="NCBI Taxonomy" id="241478"/>
    <lineage>
        <taxon>Eukaryota</taxon>
        <taxon>Metazoa</taxon>
        <taxon>Ecdysozoa</taxon>
        <taxon>Nematoda</taxon>
        <taxon>Enoplea</taxon>
        <taxon>Dorylaimia</taxon>
        <taxon>Dioctophymatida</taxon>
        <taxon>Dioctophymatoidea</taxon>
        <taxon>Soboliphymatidae</taxon>
        <taxon>Soboliphyme</taxon>
    </lineage>
</organism>
<keyword evidence="7" id="KW-1185">Reference proteome</keyword>
<dbReference type="EMBL" id="UZAM01011724">
    <property type="protein sequence ID" value="VDP17880.1"/>
    <property type="molecule type" value="Genomic_DNA"/>
</dbReference>
<dbReference type="GO" id="GO:0055064">
    <property type="term" value="P:chloride ion homeostasis"/>
    <property type="evidence" value="ECO:0007669"/>
    <property type="project" value="TreeGrafter"/>
</dbReference>
<accession>A0A183IY57</accession>
<proteinExistence type="predicted"/>
<evidence type="ECO:0000256" key="2">
    <source>
        <dbReference type="ARBA" id="ARBA00022692"/>
    </source>
</evidence>
<dbReference type="WBParaSite" id="SBAD_0000886601-mRNA-1">
    <property type="protein sequence ID" value="SBAD_0000886601-mRNA-1"/>
    <property type="gene ID" value="SBAD_0000886601"/>
</dbReference>
<dbReference type="GO" id="GO:0055075">
    <property type="term" value="P:potassium ion homeostasis"/>
    <property type="evidence" value="ECO:0007669"/>
    <property type="project" value="TreeGrafter"/>
</dbReference>
<dbReference type="InterPro" id="IPR004842">
    <property type="entry name" value="SLC12A_fam"/>
</dbReference>
<dbReference type="GO" id="GO:0008511">
    <property type="term" value="F:sodium:potassium:chloride symporter activity"/>
    <property type="evidence" value="ECO:0007669"/>
    <property type="project" value="TreeGrafter"/>
</dbReference>
<protein>
    <submittedName>
        <fullName evidence="8">SLC12 domain-containing protein</fullName>
    </submittedName>
</protein>
<reference evidence="8" key="1">
    <citation type="submission" date="2016-06" db="UniProtKB">
        <authorList>
            <consortium name="WormBaseParasite"/>
        </authorList>
    </citation>
    <scope>IDENTIFICATION</scope>
</reference>
<evidence type="ECO:0000313" key="8">
    <source>
        <dbReference type="WBParaSite" id="SBAD_0000886601-mRNA-1"/>
    </source>
</evidence>
<dbReference type="GO" id="GO:0016020">
    <property type="term" value="C:membrane"/>
    <property type="evidence" value="ECO:0007669"/>
    <property type="project" value="UniProtKB-SubCell"/>
</dbReference>
<keyword evidence="2" id="KW-0812">Transmembrane</keyword>
<dbReference type="GO" id="GO:0055078">
    <property type="term" value="P:sodium ion homeostasis"/>
    <property type="evidence" value="ECO:0007669"/>
    <property type="project" value="TreeGrafter"/>
</dbReference>
<dbReference type="InterPro" id="IPR018491">
    <property type="entry name" value="SLC12_C"/>
</dbReference>